<accession>A0A5B8Z8T8</accession>
<evidence type="ECO:0000313" key="4">
    <source>
        <dbReference type="Proteomes" id="UP000321555"/>
    </source>
</evidence>
<keyword evidence="1" id="KW-0472">Membrane</keyword>
<dbReference type="OrthoDB" id="2874829at2"/>
<dbReference type="EMBL" id="CP042593">
    <property type="protein sequence ID" value="QED48129.1"/>
    <property type="molecule type" value="Genomic_DNA"/>
</dbReference>
<evidence type="ECO:0000256" key="2">
    <source>
        <dbReference type="SAM" id="SignalP"/>
    </source>
</evidence>
<organism evidence="3 4">
    <name type="scientific">Cytobacillus dafuensis</name>
    <name type="common">Bacillus dafuensis</name>
    <dbReference type="NCBI Taxonomy" id="1742359"/>
    <lineage>
        <taxon>Bacteria</taxon>
        <taxon>Bacillati</taxon>
        <taxon>Bacillota</taxon>
        <taxon>Bacilli</taxon>
        <taxon>Bacillales</taxon>
        <taxon>Bacillaceae</taxon>
        <taxon>Cytobacillus</taxon>
    </lineage>
</organism>
<feature type="chain" id="PRO_5039171400" evidence="2">
    <location>
        <begin position="20"/>
        <end position="160"/>
    </location>
</feature>
<keyword evidence="2" id="KW-0732">Signal</keyword>
<keyword evidence="4" id="KW-1185">Reference proteome</keyword>
<dbReference type="PROSITE" id="PS51257">
    <property type="entry name" value="PROKAR_LIPOPROTEIN"/>
    <property type="match status" value="1"/>
</dbReference>
<dbReference type="RefSeq" id="WP_057770808.1">
    <property type="nucleotide sequence ID" value="NZ_CP042593.1"/>
</dbReference>
<dbReference type="Proteomes" id="UP000321555">
    <property type="component" value="Chromosome"/>
</dbReference>
<keyword evidence="1" id="KW-0812">Transmembrane</keyword>
<feature type="transmembrane region" description="Helical" evidence="1">
    <location>
        <begin position="89"/>
        <end position="111"/>
    </location>
</feature>
<feature type="signal peptide" evidence="2">
    <location>
        <begin position="1"/>
        <end position="19"/>
    </location>
</feature>
<proteinExistence type="predicted"/>
<protein>
    <submittedName>
        <fullName evidence="3">Uncharacterized protein</fullName>
    </submittedName>
</protein>
<feature type="transmembrane region" description="Helical" evidence="1">
    <location>
        <begin position="123"/>
        <end position="142"/>
    </location>
</feature>
<dbReference type="KEGG" id="bda:FSZ17_13290"/>
<evidence type="ECO:0000313" key="3">
    <source>
        <dbReference type="EMBL" id="QED48129.1"/>
    </source>
</evidence>
<name>A0A5B8Z8T8_CYTDA</name>
<keyword evidence="1" id="KW-1133">Transmembrane helix</keyword>
<gene>
    <name evidence="3" type="ORF">FSZ17_13290</name>
</gene>
<evidence type="ECO:0000256" key="1">
    <source>
        <dbReference type="SAM" id="Phobius"/>
    </source>
</evidence>
<sequence>MMKKYIPLVLICFTLILSACTQNEEDTQEYSGIISDGKVLGYEYTITKEQNTFSWQVGYKGDITIIEESIDNEDELQNFMMAVSNIEAVFTKLILSLSYFIIVAVISFFLYKRNRKILKDGGAIVAVLSGIIALFIAFDASFDLNSALQDAKFHYLRLTN</sequence>
<dbReference type="AlphaFoldDB" id="A0A5B8Z8T8"/>
<reference evidence="4" key="1">
    <citation type="submission" date="2019-08" db="EMBL/GenBank/DDBJ databases">
        <authorList>
            <person name="Zheng X."/>
        </authorList>
    </citation>
    <scope>NUCLEOTIDE SEQUENCE [LARGE SCALE GENOMIC DNA]</scope>
    <source>
        <strain evidence="4">FJAT-25496</strain>
    </source>
</reference>